<evidence type="ECO:0000259" key="10">
    <source>
        <dbReference type="Pfam" id="PF01545"/>
    </source>
</evidence>
<comment type="similarity">
    <text evidence="2">Belongs to the cation diffusion facilitator (CDF) transporter (TC 2.A.4) family. SLC30A subfamily.</text>
</comment>
<feature type="transmembrane region" description="Helical" evidence="9">
    <location>
        <begin position="192"/>
        <end position="209"/>
    </location>
</feature>
<reference evidence="12 13" key="1">
    <citation type="submission" date="2019-08" db="EMBL/GenBank/DDBJ databases">
        <authorList>
            <person name="Peeters C."/>
        </authorList>
    </citation>
    <scope>NUCLEOTIDE SEQUENCE [LARGE SCALE GENOMIC DNA]</scope>
    <source>
        <strain evidence="12 13">LMG 30175</strain>
    </source>
</reference>
<dbReference type="PANTHER" id="PTHR11562:SF17">
    <property type="entry name" value="RE54080P-RELATED"/>
    <property type="match status" value="1"/>
</dbReference>
<evidence type="ECO:0000256" key="2">
    <source>
        <dbReference type="ARBA" id="ARBA00008873"/>
    </source>
</evidence>
<dbReference type="Pfam" id="PF01545">
    <property type="entry name" value="Cation_efflux"/>
    <property type="match status" value="1"/>
</dbReference>
<keyword evidence="7" id="KW-0406">Ion transport</keyword>
<dbReference type="InterPro" id="IPR058533">
    <property type="entry name" value="Cation_efflux_TM"/>
</dbReference>
<feature type="domain" description="Cation efflux protein transmembrane" evidence="10">
    <location>
        <begin position="31"/>
        <end position="214"/>
    </location>
</feature>
<sequence>MSHDHGHDGHHHHHAAPGSGTPMRMFAWGVGLNLTFVVIEGGIGWRVDSLALLADASHNFGDVLGLLLAWGAAALAQRRATPRYTYGWRSATILAALGNALLLLAAIAGIFWGAAQRFRAPVLPPGAVVIWVALAGVVINGVTAWLFFGGRRHDLNVRGAYLHMLADAGVSVAVALAGAGMLWLGWRWLDPAISVAVAVVIFVGTWALLRDSVAMALQAVPNNIDAAAVHAFLTGQPGVTGIHDLHIWAMSTTETAMTAHLLMRDGHPGDGFLQETAAAIGVRFGIGHVTLQIETGDSETICALTRPH</sequence>
<feature type="domain" description="Cation efflux protein cytoplasmic" evidence="11">
    <location>
        <begin position="222"/>
        <end position="294"/>
    </location>
</feature>
<dbReference type="AlphaFoldDB" id="A0A5E4SCI7"/>
<evidence type="ECO:0000256" key="3">
    <source>
        <dbReference type="ARBA" id="ARBA00022448"/>
    </source>
</evidence>
<gene>
    <name evidence="12" type="ORF">PTE30175_00685</name>
</gene>
<feature type="transmembrane region" description="Helical" evidence="9">
    <location>
        <begin position="25"/>
        <end position="45"/>
    </location>
</feature>
<dbReference type="InterPro" id="IPR036837">
    <property type="entry name" value="Cation_efflux_CTD_sf"/>
</dbReference>
<dbReference type="InterPro" id="IPR002524">
    <property type="entry name" value="Cation_efflux"/>
</dbReference>
<dbReference type="SUPFAM" id="SSF160240">
    <property type="entry name" value="Cation efflux protein cytoplasmic domain-like"/>
    <property type="match status" value="1"/>
</dbReference>
<evidence type="ECO:0000256" key="5">
    <source>
        <dbReference type="ARBA" id="ARBA00022906"/>
    </source>
</evidence>
<evidence type="ECO:0000256" key="9">
    <source>
        <dbReference type="SAM" id="Phobius"/>
    </source>
</evidence>
<dbReference type="InterPro" id="IPR027469">
    <property type="entry name" value="Cation_efflux_TMD_sf"/>
</dbReference>
<organism evidence="12 13">
    <name type="scientific">Pandoraea terrae</name>
    <dbReference type="NCBI Taxonomy" id="1537710"/>
    <lineage>
        <taxon>Bacteria</taxon>
        <taxon>Pseudomonadati</taxon>
        <taxon>Pseudomonadota</taxon>
        <taxon>Betaproteobacteria</taxon>
        <taxon>Burkholderiales</taxon>
        <taxon>Burkholderiaceae</taxon>
        <taxon>Pandoraea</taxon>
    </lineage>
</organism>
<keyword evidence="5" id="KW-0864">Zinc transport</keyword>
<feature type="transmembrane region" description="Helical" evidence="9">
    <location>
        <begin position="160"/>
        <end position="186"/>
    </location>
</feature>
<dbReference type="SUPFAM" id="SSF161111">
    <property type="entry name" value="Cation efflux protein transmembrane domain-like"/>
    <property type="match status" value="1"/>
</dbReference>
<dbReference type="NCBIfam" id="TIGR01297">
    <property type="entry name" value="CDF"/>
    <property type="match status" value="1"/>
</dbReference>
<dbReference type="InterPro" id="IPR027470">
    <property type="entry name" value="Cation_efflux_CTD"/>
</dbReference>
<keyword evidence="6 9" id="KW-1133">Transmembrane helix</keyword>
<dbReference type="InterPro" id="IPR050681">
    <property type="entry name" value="CDF/SLC30A"/>
</dbReference>
<dbReference type="EMBL" id="CABPRZ010000002">
    <property type="protein sequence ID" value="VVD73337.1"/>
    <property type="molecule type" value="Genomic_DNA"/>
</dbReference>
<dbReference type="GO" id="GO:0005886">
    <property type="term" value="C:plasma membrane"/>
    <property type="evidence" value="ECO:0007669"/>
    <property type="project" value="TreeGrafter"/>
</dbReference>
<evidence type="ECO:0000256" key="6">
    <source>
        <dbReference type="ARBA" id="ARBA00022989"/>
    </source>
</evidence>
<feature type="transmembrane region" description="Helical" evidence="9">
    <location>
        <begin position="88"/>
        <end position="115"/>
    </location>
</feature>
<evidence type="ECO:0000259" key="11">
    <source>
        <dbReference type="Pfam" id="PF16916"/>
    </source>
</evidence>
<evidence type="ECO:0000256" key="1">
    <source>
        <dbReference type="ARBA" id="ARBA00004141"/>
    </source>
</evidence>
<evidence type="ECO:0000256" key="8">
    <source>
        <dbReference type="ARBA" id="ARBA00023136"/>
    </source>
</evidence>
<name>A0A5E4SCI7_9BURK</name>
<evidence type="ECO:0000256" key="4">
    <source>
        <dbReference type="ARBA" id="ARBA00022692"/>
    </source>
</evidence>
<keyword evidence="3" id="KW-0813">Transport</keyword>
<dbReference type="Pfam" id="PF16916">
    <property type="entry name" value="ZT_dimer"/>
    <property type="match status" value="1"/>
</dbReference>
<dbReference type="PANTHER" id="PTHR11562">
    <property type="entry name" value="CATION EFFLUX PROTEIN/ ZINC TRANSPORTER"/>
    <property type="match status" value="1"/>
</dbReference>
<evidence type="ECO:0000313" key="13">
    <source>
        <dbReference type="Proteomes" id="UP000414233"/>
    </source>
</evidence>
<dbReference type="Gene3D" id="1.20.1510.10">
    <property type="entry name" value="Cation efflux protein transmembrane domain"/>
    <property type="match status" value="1"/>
</dbReference>
<accession>A0A5E4SCI7</accession>
<keyword evidence="8 9" id="KW-0472">Membrane</keyword>
<feature type="transmembrane region" description="Helical" evidence="9">
    <location>
        <begin position="127"/>
        <end position="148"/>
    </location>
</feature>
<dbReference type="Proteomes" id="UP000414233">
    <property type="component" value="Unassembled WGS sequence"/>
</dbReference>
<evidence type="ECO:0000313" key="12">
    <source>
        <dbReference type="EMBL" id="VVD73337.1"/>
    </source>
</evidence>
<evidence type="ECO:0000256" key="7">
    <source>
        <dbReference type="ARBA" id="ARBA00023065"/>
    </source>
</evidence>
<protein>
    <submittedName>
        <fullName evidence="12">Zinc transporter ZitB</fullName>
    </submittedName>
</protein>
<dbReference type="RefSeq" id="WP_224788578.1">
    <property type="nucleotide sequence ID" value="NZ_CABPRZ010000002.1"/>
</dbReference>
<comment type="subcellular location">
    <subcellularLocation>
        <location evidence="1">Membrane</location>
        <topology evidence="1">Multi-pass membrane protein</topology>
    </subcellularLocation>
</comment>
<keyword evidence="13" id="KW-1185">Reference proteome</keyword>
<feature type="transmembrane region" description="Helical" evidence="9">
    <location>
        <begin position="57"/>
        <end position="76"/>
    </location>
</feature>
<dbReference type="GO" id="GO:0005385">
    <property type="term" value="F:zinc ion transmembrane transporter activity"/>
    <property type="evidence" value="ECO:0007669"/>
    <property type="project" value="TreeGrafter"/>
</dbReference>
<keyword evidence="5" id="KW-0862">Zinc</keyword>
<proteinExistence type="inferred from homology"/>
<keyword evidence="4 9" id="KW-0812">Transmembrane</keyword>